<evidence type="ECO:0008006" key="4">
    <source>
        <dbReference type="Google" id="ProtNLM"/>
    </source>
</evidence>
<dbReference type="Proteomes" id="UP001501222">
    <property type="component" value="Unassembled WGS sequence"/>
</dbReference>
<gene>
    <name evidence="2" type="ORF">GCM10022235_48310</name>
</gene>
<feature type="region of interest" description="Disordered" evidence="1">
    <location>
        <begin position="132"/>
        <end position="156"/>
    </location>
</feature>
<name>A0ABP6XXF1_9ACTN</name>
<proteinExistence type="predicted"/>
<dbReference type="InterPro" id="IPR036388">
    <property type="entry name" value="WH-like_DNA-bd_sf"/>
</dbReference>
<reference evidence="3" key="1">
    <citation type="journal article" date="2019" name="Int. J. Syst. Evol. Microbiol.">
        <title>The Global Catalogue of Microorganisms (GCM) 10K type strain sequencing project: providing services to taxonomists for standard genome sequencing and annotation.</title>
        <authorList>
            <consortium name="The Broad Institute Genomics Platform"/>
            <consortium name="The Broad Institute Genome Sequencing Center for Infectious Disease"/>
            <person name="Wu L."/>
            <person name="Ma J."/>
        </authorList>
    </citation>
    <scope>NUCLEOTIDE SEQUENCE [LARGE SCALE GENOMIC DNA]</scope>
    <source>
        <strain evidence="3">JCM 16928</strain>
    </source>
</reference>
<comment type="caution">
    <text evidence="2">The sequence shown here is derived from an EMBL/GenBank/DDBJ whole genome shotgun (WGS) entry which is preliminary data.</text>
</comment>
<dbReference type="Gene3D" id="1.10.10.10">
    <property type="entry name" value="Winged helix-like DNA-binding domain superfamily/Winged helix DNA-binding domain"/>
    <property type="match status" value="1"/>
</dbReference>
<evidence type="ECO:0000313" key="3">
    <source>
        <dbReference type="Proteomes" id="UP001501222"/>
    </source>
</evidence>
<evidence type="ECO:0000256" key="1">
    <source>
        <dbReference type="SAM" id="MobiDB-lite"/>
    </source>
</evidence>
<evidence type="ECO:0000313" key="2">
    <source>
        <dbReference type="EMBL" id="GAA3573222.1"/>
    </source>
</evidence>
<sequence length="156" mass="17058">MSSFRYTGPPDGEAALAGIRDWLDLFLTATRRVTADPAALQTNLATLELEWRATLKPSKGSAAERLLPELIGHPVITGEDVMQLTGASRSAAFAAMESYVDAGILQPVGNQQRSRLYEAPKVFAVLTNYERASATESGDTRQEQPNRPVPYRQNHS</sequence>
<accession>A0ABP6XXF1</accession>
<dbReference type="EMBL" id="BAABAA010000007">
    <property type="protein sequence ID" value="GAA3573222.1"/>
    <property type="molecule type" value="Genomic_DNA"/>
</dbReference>
<dbReference type="RefSeq" id="WP_344844214.1">
    <property type="nucleotide sequence ID" value="NZ_BAABAA010000007.1"/>
</dbReference>
<organism evidence="2 3">
    <name type="scientific">Kribbella ginsengisoli</name>
    <dbReference type="NCBI Taxonomy" id="363865"/>
    <lineage>
        <taxon>Bacteria</taxon>
        <taxon>Bacillati</taxon>
        <taxon>Actinomycetota</taxon>
        <taxon>Actinomycetes</taxon>
        <taxon>Propionibacteriales</taxon>
        <taxon>Kribbellaceae</taxon>
        <taxon>Kribbella</taxon>
    </lineage>
</organism>
<protein>
    <recommendedName>
        <fullName evidence="4">Fic family protein</fullName>
    </recommendedName>
</protein>
<keyword evidence="3" id="KW-1185">Reference proteome</keyword>